<evidence type="ECO:0000313" key="7">
    <source>
        <dbReference type="Proteomes" id="UP000594263"/>
    </source>
</evidence>
<accession>A0A7N1A7I5</accession>
<feature type="compositionally biased region" description="Pro residues" evidence="4">
    <location>
        <begin position="8"/>
        <end position="34"/>
    </location>
</feature>
<feature type="region of interest" description="Disordered" evidence="4">
    <location>
        <begin position="575"/>
        <end position="740"/>
    </location>
</feature>
<protein>
    <recommendedName>
        <fullName evidence="5">CHHC U11-48K-type domain-containing protein</fullName>
    </recommendedName>
</protein>
<evidence type="ECO:0000313" key="6">
    <source>
        <dbReference type="EnsemblPlants" id="Kaladp0868s0029.1.v1.1"/>
    </source>
</evidence>
<evidence type="ECO:0000259" key="5">
    <source>
        <dbReference type="PROSITE" id="PS51800"/>
    </source>
</evidence>
<proteinExistence type="predicted"/>
<feature type="compositionally biased region" description="Polar residues" evidence="4">
    <location>
        <begin position="670"/>
        <end position="680"/>
    </location>
</feature>
<dbReference type="GO" id="GO:0008270">
    <property type="term" value="F:zinc ion binding"/>
    <property type="evidence" value="ECO:0007669"/>
    <property type="project" value="UniProtKB-KW"/>
</dbReference>
<dbReference type="OMA" id="MRYMIED"/>
<sequence>MNSHHHPPPPQFLYPPPTHFPIPPPNPNPYPNFKPSPQDLATTLSALTNLIQLTEQTLSSPPICDIARKFDNDADDGFAQCPFYPNHRMPACSLFAHYLNCPNSLDLNHLLSSLRYPRTLESSRSERLERRGGELEDELRFSVDGYGDFCVNFFYKDCPGVVGSVQERDGEKRVFTVPRVLYMECEDFLGGDEARESEKGVIKLLVCEFWLGRCEVESWSDYPGFCSLRVLKMISNVGAVEDVELKKWVIVNSPRYGVVIDKAMRDHIVLLLKLCLRPMAKEAYRLVKSQMGQKGSKETGESDYMNSSFDCKFMNKVLGWLVSQLIVLYGEGNGKYFGINMLKNCIMEAGQCSLLFPLEEKKRESRSSKEYPESSNNHDCETRDAPKNLASKRDAEPDVSRKVHDGILLSQVAAAVAALYERSVLERKIRGFRIPQPLPKHQIAAEHEYLTNKAREERQKRPNYRSIVEHDGLVWQHSHNQETNKTKTREELLAEERDYKRRRMSYRGKKMKRSTTQVMRHMIEDYMEEIKLAGGIGCHIKGSEEGQLIRHDAAHHEYADVSTIKMTNYGSFDKNGRQSDSLNKHSHFLDDRSESVHSLSSKGHENQKSEAYQYSKHVEYNSNSSRSRHDRDHFSRGHSKGVSQEWSENQTHKRVEPKERIPRHDEMPFDTSSDQGTRLVSSSSNSRKKVKMSENELEFKHNRQRNTKNRYGTRSISSNAFDDRYDPSNSHSMVEDDDLT</sequence>
<feature type="compositionally biased region" description="Basic and acidic residues" evidence="4">
    <location>
        <begin position="691"/>
        <end position="701"/>
    </location>
</feature>
<dbReference type="InterPro" id="IPR022776">
    <property type="entry name" value="TRM13/UPF0224_CHHC_Znf_dom"/>
</dbReference>
<feature type="compositionally biased region" description="Polar residues" evidence="4">
    <location>
        <begin position="709"/>
        <end position="720"/>
    </location>
</feature>
<reference evidence="6" key="1">
    <citation type="submission" date="2021-01" db="UniProtKB">
        <authorList>
            <consortium name="EnsemblPlants"/>
        </authorList>
    </citation>
    <scope>IDENTIFICATION</scope>
</reference>
<keyword evidence="3" id="KW-0862">Zinc</keyword>
<dbReference type="PANTHER" id="PTHR21402">
    <property type="entry name" value="GAMETOCYTE SPECIFIC FACTOR 1-RELATED"/>
    <property type="match status" value="1"/>
</dbReference>
<evidence type="ECO:0000256" key="4">
    <source>
        <dbReference type="SAM" id="MobiDB-lite"/>
    </source>
</evidence>
<evidence type="ECO:0000256" key="2">
    <source>
        <dbReference type="ARBA" id="ARBA00022771"/>
    </source>
</evidence>
<dbReference type="PANTHER" id="PTHR21402:SF10">
    <property type="entry name" value="U11_U12 SMALL NUCLEAR RIBONUCLEOPROTEIN 48 KDA PROTEIN"/>
    <property type="match status" value="1"/>
</dbReference>
<feature type="region of interest" description="Disordered" evidence="4">
    <location>
        <begin position="1"/>
        <end position="37"/>
    </location>
</feature>
<keyword evidence="7" id="KW-1185">Reference proteome</keyword>
<keyword evidence="1" id="KW-0479">Metal-binding</keyword>
<organism evidence="6 7">
    <name type="scientific">Kalanchoe fedtschenkoi</name>
    <name type="common">Lavender scallops</name>
    <name type="synonym">South American air plant</name>
    <dbReference type="NCBI Taxonomy" id="63787"/>
    <lineage>
        <taxon>Eukaryota</taxon>
        <taxon>Viridiplantae</taxon>
        <taxon>Streptophyta</taxon>
        <taxon>Embryophyta</taxon>
        <taxon>Tracheophyta</taxon>
        <taxon>Spermatophyta</taxon>
        <taxon>Magnoliopsida</taxon>
        <taxon>eudicotyledons</taxon>
        <taxon>Gunneridae</taxon>
        <taxon>Pentapetalae</taxon>
        <taxon>Saxifragales</taxon>
        <taxon>Crassulaceae</taxon>
        <taxon>Kalanchoe</taxon>
    </lineage>
</organism>
<dbReference type="Gramene" id="Kaladp0868s0029.1.v1.1">
    <property type="protein sequence ID" value="Kaladp0868s0029.1.v1.1"/>
    <property type="gene ID" value="Kaladp0868s0029.v1.1"/>
</dbReference>
<name>A0A7N1A7I5_KALFE</name>
<evidence type="ECO:0000256" key="3">
    <source>
        <dbReference type="ARBA" id="ARBA00022833"/>
    </source>
</evidence>
<dbReference type="Proteomes" id="UP000594263">
    <property type="component" value="Unplaced"/>
</dbReference>
<dbReference type="EnsemblPlants" id="Kaladp0868s0029.1.v1.1">
    <property type="protein sequence ID" value="Kaladp0868s0029.1.v1.1"/>
    <property type="gene ID" value="Kaladp0868s0029.v1.1"/>
</dbReference>
<feature type="region of interest" description="Disordered" evidence="4">
    <location>
        <begin position="365"/>
        <end position="400"/>
    </location>
</feature>
<dbReference type="PROSITE" id="PS51800">
    <property type="entry name" value="ZF_CHHC_U11_48K"/>
    <property type="match status" value="1"/>
</dbReference>
<feature type="compositionally biased region" description="Basic and acidic residues" evidence="4">
    <location>
        <begin position="650"/>
        <end position="667"/>
    </location>
</feature>
<evidence type="ECO:0000256" key="1">
    <source>
        <dbReference type="ARBA" id="ARBA00022723"/>
    </source>
</evidence>
<dbReference type="AlphaFoldDB" id="A0A7N1A7I5"/>
<feature type="domain" description="CHHC U11-48K-type" evidence="5">
    <location>
        <begin position="78"/>
        <end position="105"/>
    </location>
</feature>
<keyword evidence="2" id="KW-0863">Zinc-finger</keyword>
<dbReference type="InterPro" id="IPR051591">
    <property type="entry name" value="UPF0224_FAM112_RNA_Proc"/>
</dbReference>